<reference evidence="3" key="1">
    <citation type="submission" date="2023-01" db="EMBL/GenBank/DDBJ databases">
        <title>Key to firefly adult light organ development and bioluminescence: homeobox transcription factors regulate luciferase expression and transportation to peroxisome.</title>
        <authorList>
            <person name="Fu X."/>
        </authorList>
    </citation>
    <scope>NUCLEOTIDE SEQUENCE [LARGE SCALE GENOMIC DNA]</scope>
</reference>
<proteinExistence type="predicted"/>
<evidence type="ECO:0008006" key="4">
    <source>
        <dbReference type="Google" id="ProtNLM"/>
    </source>
</evidence>
<accession>A0AAN7PQ49</accession>
<keyword evidence="3" id="KW-1185">Reference proteome</keyword>
<organism evidence="2 3">
    <name type="scientific">Aquatica leii</name>
    <dbReference type="NCBI Taxonomy" id="1421715"/>
    <lineage>
        <taxon>Eukaryota</taxon>
        <taxon>Metazoa</taxon>
        <taxon>Ecdysozoa</taxon>
        <taxon>Arthropoda</taxon>
        <taxon>Hexapoda</taxon>
        <taxon>Insecta</taxon>
        <taxon>Pterygota</taxon>
        <taxon>Neoptera</taxon>
        <taxon>Endopterygota</taxon>
        <taxon>Coleoptera</taxon>
        <taxon>Polyphaga</taxon>
        <taxon>Elateriformia</taxon>
        <taxon>Elateroidea</taxon>
        <taxon>Lampyridae</taxon>
        <taxon>Luciolinae</taxon>
        <taxon>Aquatica</taxon>
    </lineage>
</organism>
<protein>
    <recommendedName>
        <fullName evidence="4">Regulatory protein zeste</fullName>
    </recommendedName>
</protein>
<dbReference type="Proteomes" id="UP001353858">
    <property type="component" value="Unassembled WGS sequence"/>
</dbReference>
<feature type="region of interest" description="Disordered" evidence="1">
    <location>
        <begin position="122"/>
        <end position="149"/>
    </location>
</feature>
<comment type="caution">
    <text evidence="2">The sequence shown here is derived from an EMBL/GenBank/DDBJ whole genome shotgun (WGS) entry which is preliminary data.</text>
</comment>
<dbReference type="EMBL" id="JARPUR010000007">
    <property type="protein sequence ID" value="KAK4873007.1"/>
    <property type="molecule type" value="Genomic_DNA"/>
</dbReference>
<evidence type="ECO:0000256" key="1">
    <source>
        <dbReference type="SAM" id="MobiDB-lite"/>
    </source>
</evidence>
<evidence type="ECO:0000313" key="2">
    <source>
        <dbReference type="EMBL" id="KAK4873007.1"/>
    </source>
</evidence>
<name>A0AAN7PQ49_9COLE</name>
<evidence type="ECO:0000313" key="3">
    <source>
        <dbReference type="Proteomes" id="UP001353858"/>
    </source>
</evidence>
<dbReference type="AlphaFoldDB" id="A0AAN7PQ49"/>
<sequence>MTNVVMTEEMLQQLLAGVQNMIKFNSVPDHTKRTSQQLQKAWENIKCRRKKELSKEKQQRMATGGGVIKEPPTDNVVDGILDCVDIELKDVIDSDEAMLSINYALVDNTLIPIETAEINVDENGGDLPSTSRNRQGIFEDDTPTKSSTFKRNTTKSTAFGKVRQRGSAIDMELEARISRIKKLVQQDEEMHMLRMEKERELYAMRLEIEKTKLEAEKLVLEDNKKKFK</sequence>
<gene>
    <name evidence="2" type="ORF">RN001_015036</name>
</gene>